<comment type="caution">
    <text evidence="1">The sequence shown here is derived from an EMBL/GenBank/DDBJ whole genome shotgun (WGS) entry which is preliminary data.</text>
</comment>
<sequence length="131" mass="14320">MTNPTRCPRGHRLGPGRIVVGWWPCECPAALDNFGGHQTWLCGPCREEGWTTRRYDPPHPRTAADVAAEMVPVQAECERAQSAVDALAGEVGPAAERAAARLRIGRQALEEMETIRSSLSAAEWRAHHGGR</sequence>
<evidence type="ECO:0000313" key="2">
    <source>
        <dbReference type="Proteomes" id="UP001500503"/>
    </source>
</evidence>
<evidence type="ECO:0000313" key="1">
    <source>
        <dbReference type="EMBL" id="GAA4522611.1"/>
    </source>
</evidence>
<dbReference type="Proteomes" id="UP001500503">
    <property type="component" value="Unassembled WGS sequence"/>
</dbReference>
<name>A0ABP8R9V8_9ACTN</name>
<proteinExistence type="predicted"/>
<protein>
    <submittedName>
        <fullName evidence="1">Uncharacterized protein</fullName>
    </submittedName>
</protein>
<organism evidence="1 2">
    <name type="scientific">Actinoallomurus oryzae</name>
    <dbReference type="NCBI Taxonomy" id="502180"/>
    <lineage>
        <taxon>Bacteria</taxon>
        <taxon>Bacillati</taxon>
        <taxon>Actinomycetota</taxon>
        <taxon>Actinomycetes</taxon>
        <taxon>Streptosporangiales</taxon>
        <taxon>Thermomonosporaceae</taxon>
        <taxon>Actinoallomurus</taxon>
    </lineage>
</organism>
<dbReference type="EMBL" id="BAABHF010000088">
    <property type="protein sequence ID" value="GAA4522611.1"/>
    <property type="molecule type" value="Genomic_DNA"/>
</dbReference>
<dbReference type="RefSeq" id="WP_345475912.1">
    <property type="nucleotide sequence ID" value="NZ_BAABHF010000088.1"/>
</dbReference>
<reference evidence="2" key="1">
    <citation type="journal article" date="2019" name="Int. J. Syst. Evol. Microbiol.">
        <title>The Global Catalogue of Microorganisms (GCM) 10K type strain sequencing project: providing services to taxonomists for standard genome sequencing and annotation.</title>
        <authorList>
            <consortium name="The Broad Institute Genomics Platform"/>
            <consortium name="The Broad Institute Genome Sequencing Center for Infectious Disease"/>
            <person name="Wu L."/>
            <person name="Ma J."/>
        </authorList>
    </citation>
    <scope>NUCLEOTIDE SEQUENCE [LARGE SCALE GENOMIC DNA]</scope>
    <source>
        <strain evidence="2">JCM 17933</strain>
    </source>
</reference>
<keyword evidence="2" id="KW-1185">Reference proteome</keyword>
<accession>A0ABP8R9V8</accession>
<gene>
    <name evidence="1" type="ORF">GCM10023191_102110</name>
</gene>